<dbReference type="Pfam" id="PF02140">
    <property type="entry name" value="SUEL_Lectin"/>
    <property type="match status" value="1"/>
</dbReference>
<evidence type="ECO:0000313" key="5">
    <source>
        <dbReference type="Ensembl" id="ENSNFUP00015031480.1"/>
    </source>
</evidence>
<evidence type="ECO:0000256" key="3">
    <source>
        <dbReference type="SAM" id="SignalP"/>
    </source>
</evidence>
<organism evidence="5 6">
    <name type="scientific">Nothobranchius furzeri</name>
    <name type="common">Turquoise killifish</name>
    <dbReference type="NCBI Taxonomy" id="105023"/>
    <lineage>
        <taxon>Eukaryota</taxon>
        <taxon>Metazoa</taxon>
        <taxon>Chordata</taxon>
        <taxon>Craniata</taxon>
        <taxon>Vertebrata</taxon>
        <taxon>Euteleostomi</taxon>
        <taxon>Actinopterygii</taxon>
        <taxon>Neopterygii</taxon>
        <taxon>Teleostei</taxon>
        <taxon>Neoteleostei</taxon>
        <taxon>Acanthomorphata</taxon>
        <taxon>Ovalentaria</taxon>
        <taxon>Atherinomorphae</taxon>
        <taxon>Cyprinodontiformes</taxon>
        <taxon>Nothobranchiidae</taxon>
        <taxon>Nothobranchius</taxon>
    </lineage>
</organism>
<accession>A0A8C6MBN1</accession>
<dbReference type="GO" id="GO:0030246">
    <property type="term" value="F:carbohydrate binding"/>
    <property type="evidence" value="ECO:0007669"/>
    <property type="project" value="UniProtKB-KW"/>
</dbReference>
<sequence>MLIFLLNTKMTRSTQMASRLLFLLLLGNMFCEAFAARHLIICEQSTVELKCAFGMTIYVDSAEYGRHDTVTCSFGHPPYQLQNTFCSSFTTIVAENCNGGNSCSITASNDVYGNPCPGTVKYLIVIYDCY</sequence>
<dbReference type="Gene3D" id="2.60.120.740">
    <property type="match status" value="1"/>
</dbReference>
<dbReference type="GeneTree" id="ENSGT00990000203979"/>
<name>A0A8C6MBN1_NOTFU</name>
<evidence type="ECO:0000313" key="6">
    <source>
        <dbReference type="Proteomes" id="UP000694548"/>
    </source>
</evidence>
<keyword evidence="3" id="KW-0732">Signal</keyword>
<reference evidence="5" key="1">
    <citation type="submission" date="2025-08" db="UniProtKB">
        <authorList>
            <consortium name="Ensembl"/>
        </authorList>
    </citation>
    <scope>IDENTIFICATION</scope>
</reference>
<feature type="domain" description="SUEL-type lectin" evidence="4">
    <location>
        <begin position="41"/>
        <end position="130"/>
    </location>
</feature>
<feature type="chain" id="PRO_5034168357" description="SUEL-type lectin domain-containing protein" evidence="3">
    <location>
        <begin position="36"/>
        <end position="130"/>
    </location>
</feature>
<dbReference type="Proteomes" id="UP000694548">
    <property type="component" value="Unassembled WGS sequence"/>
</dbReference>
<dbReference type="InterPro" id="IPR043159">
    <property type="entry name" value="Lectin_gal-bd_sf"/>
</dbReference>
<keyword evidence="6" id="KW-1185">Reference proteome</keyword>
<protein>
    <recommendedName>
        <fullName evidence="4">SUEL-type lectin domain-containing protein</fullName>
    </recommendedName>
</protein>
<feature type="signal peptide" evidence="3">
    <location>
        <begin position="1"/>
        <end position="35"/>
    </location>
</feature>
<dbReference type="PROSITE" id="PS50228">
    <property type="entry name" value="SUEL_LECTIN"/>
    <property type="match status" value="1"/>
</dbReference>
<dbReference type="AlphaFoldDB" id="A0A8C6MBN1"/>
<proteinExistence type="predicted"/>
<dbReference type="PANTHER" id="PTHR46780">
    <property type="entry name" value="PROTEIN EVA-1"/>
    <property type="match status" value="1"/>
</dbReference>
<evidence type="ECO:0000256" key="2">
    <source>
        <dbReference type="ARBA" id="ARBA00022737"/>
    </source>
</evidence>
<evidence type="ECO:0000259" key="4">
    <source>
        <dbReference type="PROSITE" id="PS50228"/>
    </source>
</evidence>
<keyword evidence="1" id="KW-0430">Lectin</keyword>
<evidence type="ECO:0000256" key="1">
    <source>
        <dbReference type="ARBA" id="ARBA00022734"/>
    </source>
</evidence>
<dbReference type="Ensembl" id="ENSNFUT00015032902.1">
    <property type="protein sequence ID" value="ENSNFUP00015031480.1"/>
    <property type="gene ID" value="ENSNFUG00015015388.1"/>
</dbReference>
<reference evidence="5" key="2">
    <citation type="submission" date="2025-09" db="UniProtKB">
        <authorList>
            <consortium name="Ensembl"/>
        </authorList>
    </citation>
    <scope>IDENTIFICATION</scope>
</reference>
<dbReference type="InterPro" id="IPR000922">
    <property type="entry name" value="Lectin_gal-bd_dom"/>
</dbReference>
<keyword evidence="2" id="KW-0677">Repeat</keyword>